<name>A0ABR9ZR01_9FIRM</name>
<dbReference type="Gene3D" id="3.30.70.100">
    <property type="match status" value="1"/>
</dbReference>
<dbReference type="InterPro" id="IPR007138">
    <property type="entry name" value="ABM_dom"/>
</dbReference>
<reference evidence="2 3" key="1">
    <citation type="submission" date="2020-11" db="EMBL/GenBank/DDBJ databases">
        <title>Fusibacter basophilias sp. nov.</title>
        <authorList>
            <person name="Qiu D."/>
        </authorList>
    </citation>
    <scope>NUCLEOTIDE SEQUENCE [LARGE SCALE GENOMIC DNA]</scope>
    <source>
        <strain evidence="2 3">Q10-2</strain>
    </source>
</reference>
<feature type="domain" description="ABM" evidence="1">
    <location>
        <begin position="2"/>
        <end position="90"/>
    </location>
</feature>
<sequence>MIKVVARSVAIQGKEDEIIALSKELVLESRKEVGCIRYEMYQDQKNASVFTMIETWQDEETFQKHKETPHVKRIVPQLNALRVEKAVVDVYTLVI</sequence>
<dbReference type="Proteomes" id="UP000614200">
    <property type="component" value="Unassembled WGS sequence"/>
</dbReference>
<dbReference type="PANTHER" id="PTHR33336">
    <property type="entry name" value="QUINOL MONOOXYGENASE YGIN-RELATED"/>
    <property type="match status" value="1"/>
</dbReference>
<dbReference type="Pfam" id="PF03992">
    <property type="entry name" value="ABM"/>
    <property type="match status" value="1"/>
</dbReference>
<dbReference type="InterPro" id="IPR011008">
    <property type="entry name" value="Dimeric_a/b-barrel"/>
</dbReference>
<dbReference type="PROSITE" id="PS51725">
    <property type="entry name" value="ABM"/>
    <property type="match status" value="1"/>
</dbReference>
<dbReference type="InterPro" id="IPR050744">
    <property type="entry name" value="AI-2_Isomerase_LsrG"/>
</dbReference>
<keyword evidence="2" id="KW-0503">Monooxygenase</keyword>
<keyword evidence="3" id="KW-1185">Reference proteome</keyword>
<keyword evidence="2" id="KW-0560">Oxidoreductase</keyword>
<evidence type="ECO:0000313" key="2">
    <source>
        <dbReference type="EMBL" id="MBF4692859.1"/>
    </source>
</evidence>
<gene>
    <name evidence="2" type="ORF">ISU02_06995</name>
</gene>
<protein>
    <submittedName>
        <fullName evidence="2">Antibiotic biosynthesis monooxygenase</fullName>
    </submittedName>
</protein>
<dbReference type="RefSeq" id="WP_194701106.1">
    <property type="nucleotide sequence ID" value="NZ_JADKNH010000004.1"/>
</dbReference>
<dbReference type="GO" id="GO:0004497">
    <property type="term" value="F:monooxygenase activity"/>
    <property type="evidence" value="ECO:0007669"/>
    <property type="project" value="UniProtKB-KW"/>
</dbReference>
<accession>A0ABR9ZR01</accession>
<evidence type="ECO:0000259" key="1">
    <source>
        <dbReference type="PROSITE" id="PS51725"/>
    </source>
</evidence>
<dbReference type="EMBL" id="JADKNH010000004">
    <property type="protein sequence ID" value="MBF4692859.1"/>
    <property type="molecule type" value="Genomic_DNA"/>
</dbReference>
<evidence type="ECO:0000313" key="3">
    <source>
        <dbReference type="Proteomes" id="UP000614200"/>
    </source>
</evidence>
<dbReference type="PANTHER" id="PTHR33336:SF15">
    <property type="entry name" value="ABM DOMAIN-CONTAINING PROTEIN"/>
    <property type="match status" value="1"/>
</dbReference>
<proteinExistence type="predicted"/>
<comment type="caution">
    <text evidence="2">The sequence shown here is derived from an EMBL/GenBank/DDBJ whole genome shotgun (WGS) entry which is preliminary data.</text>
</comment>
<organism evidence="2 3">
    <name type="scientific">Fusibacter ferrireducens</name>
    <dbReference type="NCBI Taxonomy" id="2785058"/>
    <lineage>
        <taxon>Bacteria</taxon>
        <taxon>Bacillati</taxon>
        <taxon>Bacillota</taxon>
        <taxon>Clostridia</taxon>
        <taxon>Eubacteriales</taxon>
        <taxon>Eubacteriales Family XII. Incertae Sedis</taxon>
        <taxon>Fusibacter</taxon>
    </lineage>
</organism>
<dbReference type="SUPFAM" id="SSF54909">
    <property type="entry name" value="Dimeric alpha+beta barrel"/>
    <property type="match status" value="1"/>
</dbReference>